<dbReference type="RefSeq" id="WP_241827660.1">
    <property type="nucleotide sequence ID" value="NZ_LT629732.1"/>
</dbReference>
<accession>A0A1H1YDV6</accession>
<reference evidence="1 2" key="1">
    <citation type="submission" date="2016-10" db="EMBL/GenBank/DDBJ databases">
        <authorList>
            <person name="de Groot N.N."/>
        </authorList>
    </citation>
    <scope>NUCLEOTIDE SEQUENCE [LARGE SCALE GENOMIC DNA]</scope>
    <source>
        <strain evidence="1 2">DSM 22024</strain>
    </source>
</reference>
<dbReference type="Proteomes" id="UP000198983">
    <property type="component" value="Chromosome I"/>
</dbReference>
<sequence length="118" mass="13492">MSSDETRMWHITVTVAGEPHDPDEVRAGLERLVEERPFLLTVRFQADRAEVRYWEQATEILDAASLALRLWTEHRESAGLPQWEVIGLEVLDRDTFTMRVDEGTAPPLFAGIASVRPY</sequence>
<evidence type="ECO:0000313" key="2">
    <source>
        <dbReference type="Proteomes" id="UP000198983"/>
    </source>
</evidence>
<evidence type="ECO:0000313" key="1">
    <source>
        <dbReference type="EMBL" id="SDT19574.1"/>
    </source>
</evidence>
<protein>
    <submittedName>
        <fullName evidence="1">Uncharacterized protein</fullName>
    </submittedName>
</protein>
<dbReference type="STRING" id="117157.SAMN04489717_5435"/>
<proteinExistence type="predicted"/>
<organism evidence="1 2">
    <name type="scientific">Actinopolymorpha singaporensis</name>
    <dbReference type="NCBI Taxonomy" id="117157"/>
    <lineage>
        <taxon>Bacteria</taxon>
        <taxon>Bacillati</taxon>
        <taxon>Actinomycetota</taxon>
        <taxon>Actinomycetes</taxon>
        <taxon>Propionibacteriales</taxon>
        <taxon>Actinopolymorphaceae</taxon>
        <taxon>Actinopolymorpha</taxon>
    </lineage>
</organism>
<keyword evidence="2" id="KW-1185">Reference proteome</keyword>
<dbReference type="EMBL" id="LT629732">
    <property type="protein sequence ID" value="SDT19574.1"/>
    <property type="molecule type" value="Genomic_DNA"/>
</dbReference>
<dbReference type="AlphaFoldDB" id="A0A1H1YDV6"/>
<gene>
    <name evidence="1" type="ORF">SAMN04489717_5435</name>
</gene>
<name>A0A1H1YDV6_9ACTN</name>